<keyword evidence="1" id="KW-1133">Transmembrane helix</keyword>
<name>A0A6P8YEV2_THRPL</name>
<dbReference type="KEGG" id="tpal:117643449"/>
<accession>A0A6P8YEV2</accession>
<reference evidence="3 4" key="1">
    <citation type="submission" date="2025-04" db="UniProtKB">
        <authorList>
            <consortium name="RefSeq"/>
        </authorList>
    </citation>
    <scope>IDENTIFICATION</scope>
    <source>
        <tissue evidence="3 4">Total insect</tissue>
    </source>
</reference>
<feature type="transmembrane region" description="Helical" evidence="1">
    <location>
        <begin position="16"/>
        <end position="34"/>
    </location>
</feature>
<keyword evidence="1" id="KW-0812">Transmembrane</keyword>
<evidence type="ECO:0000313" key="2">
    <source>
        <dbReference type="Proteomes" id="UP000515158"/>
    </source>
</evidence>
<proteinExistence type="predicted"/>
<feature type="transmembrane region" description="Helical" evidence="1">
    <location>
        <begin position="40"/>
        <end position="59"/>
    </location>
</feature>
<dbReference type="RefSeq" id="XP_034238252.1">
    <property type="nucleotide sequence ID" value="XM_034382361.1"/>
</dbReference>
<feature type="transmembrane region" description="Helical" evidence="1">
    <location>
        <begin position="71"/>
        <end position="93"/>
    </location>
</feature>
<organism evidence="5">
    <name type="scientific">Thrips palmi</name>
    <name type="common">Melon thrips</name>
    <dbReference type="NCBI Taxonomy" id="161013"/>
    <lineage>
        <taxon>Eukaryota</taxon>
        <taxon>Metazoa</taxon>
        <taxon>Ecdysozoa</taxon>
        <taxon>Arthropoda</taxon>
        <taxon>Hexapoda</taxon>
        <taxon>Insecta</taxon>
        <taxon>Pterygota</taxon>
        <taxon>Neoptera</taxon>
        <taxon>Paraneoptera</taxon>
        <taxon>Thysanoptera</taxon>
        <taxon>Terebrantia</taxon>
        <taxon>Thripoidea</taxon>
        <taxon>Thripidae</taxon>
        <taxon>Thrips</taxon>
    </lineage>
</organism>
<gene>
    <name evidence="3 4 5 6" type="primary">LOC117643449</name>
</gene>
<evidence type="ECO:0000313" key="6">
    <source>
        <dbReference type="RefSeq" id="XP_034238254.1"/>
    </source>
</evidence>
<dbReference type="RefSeq" id="XP_034238254.1">
    <property type="nucleotide sequence ID" value="XM_034382363.1"/>
</dbReference>
<dbReference type="RefSeq" id="XP_034238251.1">
    <property type="nucleotide sequence ID" value="XM_034382360.1"/>
</dbReference>
<dbReference type="RefSeq" id="XP_034238253.1">
    <property type="nucleotide sequence ID" value="XM_034382362.1"/>
</dbReference>
<keyword evidence="1" id="KW-0472">Membrane</keyword>
<evidence type="ECO:0000256" key="1">
    <source>
        <dbReference type="SAM" id="Phobius"/>
    </source>
</evidence>
<dbReference type="GeneID" id="117643449"/>
<dbReference type="Proteomes" id="UP000515158">
    <property type="component" value="Unplaced"/>
</dbReference>
<protein>
    <submittedName>
        <fullName evidence="3 4">Uncharacterized protein LOC117643449</fullName>
    </submittedName>
</protein>
<sequence length="112" mass="12708">MAVKRQILSYLQSCRRLMQIFQGLFLFFVGLVLLVPHDALLPVCGALSVILFLLLVRIISRPSCASTIYHCVTFLLLPFNLVTCWCLYTKIALQTTSKPCPPNMDWFKVLDG</sequence>
<evidence type="ECO:0000313" key="5">
    <source>
        <dbReference type="RefSeq" id="XP_034238253.1"/>
    </source>
</evidence>
<dbReference type="AlphaFoldDB" id="A0A6P8YEV2"/>
<evidence type="ECO:0000313" key="4">
    <source>
        <dbReference type="RefSeq" id="XP_034238252.1"/>
    </source>
</evidence>
<evidence type="ECO:0000313" key="3">
    <source>
        <dbReference type="RefSeq" id="XP_034238251.1"/>
    </source>
</evidence>
<keyword evidence="2" id="KW-1185">Reference proteome</keyword>